<evidence type="ECO:0000256" key="1">
    <source>
        <dbReference type="ARBA" id="ARBA00004651"/>
    </source>
</evidence>
<keyword evidence="2 8" id="KW-0812">Transmembrane</keyword>
<dbReference type="Proteomes" id="UP001550850">
    <property type="component" value="Unassembled WGS sequence"/>
</dbReference>
<comment type="caution">
    <text evidence="11">The sequence shown here is derived from an EMBL/GenBank/DDBJ whole genome shotgun (WGS) entry which is preliminary data.</text>
</comment>
<evidence type="ECO:0000256" key="6">
    <source>
        <dbReference type="ARBA" id="ARBA00023136"/>
    </source>
</evidence>
<feature type="transmembrane region" description="Helical" evidence="8">
    <location>
        <begin position="175"/>
        <end position="196"/>
    </location>
</feature>
<dbReference type="RefSeq" id="WP_108956705.1">
    <property type="nucleotide sequence ID" value="NZ_BEVZ01000009.1"/>
</dbReference>
<dbReference type="PANTHER" id="PTHR24221:SF646">
    <property type="entry name" value="HAEMOLYSIN SECRETION ATP-BINDING PROTEIN"/>
    <property type="match status" value="1"/>
</dbReference>
<dbReference type="PROSITE" id="PS50929">
    <property type="entry name" value="ABC_TM1F"/>
    <property type="match status" value="1"/>
</dbReference>
<dbReference type="SUPFAM" id="SSF52540">
    <property type="entry name" value="P-loop containing nucleoside triphosphate hydrolases"/>
    <property type="match status" value="1"/>
</dbReference>
<evidence type="ECO:0000256" key="4">
    <source>
        <dbReference type="ARBA" id="ARBA00022840"/>
    </source>
</evidence>
<accession>A0ABV2YQ58</accession>
<dbReference type="PANTHER" id="PTHR24221">
    <property type="entry name" value="ATP-BINDING CASSETTE SUB-FAMILY B"/>
    <property type="match status" value="1"/>
</dbReference>
<comment type="subcellular location">
    <subcellularLocation>
        <location evidence="1">Cell membrane</location>
        <topology evidence="1">Multi-pass membrane protein</topology>
    </subcellularLocation>
</comment>
<evidence type="ECO:0000313" key="12">
    <source>
        <dbReference type="Proteomes" id="UP001550850"/>
    </source>
</evidence>
<feature type="domain" description="ABC transporter" evidence="9">
    <location>
        <begin position="382"/>
        <end position="623"/>
    </location>
</feature>
<keyword evidence="3" id="KW-0547">Nucleotide-binding</keyword>
<keyword evidence="6 8" id="KW-0472">Membrane</keyword>
<evidence type="ECO:0000256" key="7">
    <source>
        <dbReference type="SAM" id="MobiDB-lite"/>
    </source>
</evidence>
<evidence type="ECO:0000256" key="5">
    <source>
        <dbReference type="ARBA" id="ARBA00022989"/>
    </source>
</evidence>
<keyword evidence="4 11" id="KW-0067">ATP-binding</keyword>
<dbReference type="CDD" id="cd03228">
    <property type="entry name" value="ABCC_MRP_Like"/>
    <property type="match status" value="1"/>
</dbReference>
<dbReference type="PROSITE" id="PS50893">
    <property type="entry name" value="ABC_TRANSPORTER_2"/>
    <property type="match status" value="1"/>
</dbReference>
<dbReference type="EMBL" id="JBEZUR010000072">
    <property type="protein sequence ID" value="MEU3557842.1"/>
    <property type="molecule type" value="Genomic_DNA"/>
</dbReference>
<gene>
    <name evidence="11" type="ORF">AB0E65_27080</name>
</gene>
<dbReference type="GO" id="GO:0005524">
    <property type="term" value="F:ATP binding"/>
    <property type="evidence" value="ECO:0007669"/>
    <property type="project" value="UniProtKB-KW"/>
</dbReference>
<feature type="domain" description="ABC transmembrane type-1" evidence="10">
    <location>
        <begin position="71"/>
        <end position="348"/>
    </location>
</feature>
<evidence type="ECO:0000259" key="10">
    <source>
        <dbReference type="PROSITE" id="PS50929"/>
    </source>
</evidence>
<dbReference type="Gene3D" id="1.20.1560.10">
    <property type="entry name" value="ABC transporter type 1, transmembrane domain"/>
    <property type="match status" value="1"/>
</dbReference>
<dbReference type="Gene3D" id="3.40.50.300">
    <property type="entry name" value="P-loop containing nucleotide triphosphate hydrolases"/>
    <property type="match status" value="1"/>
</dbReference>
<name>A0ABV2YQ58_9ACTN</name>
<keyword evidence="5 8" id="KW-1133">Transmembrane helix</keyword>
<dbReference type="SUPFAM" id="SSF90123">
    <property type="entry name" value="ABC transporter transmembrane region"/>
    <property type="match status" value="1"/>
</dbReference>
<organism evidence="11 12">
    <name type="scientific">Streptomyces fragilis</name>
    <dbReference type="NCBI Taxonomy" id="67301"/>
    <lineage>
        <taxon>Bacteria</taxon>
        <taxon>Bacillati</taxon>
        <taxon>Actinomycetota</taxon>
        <taxon>Actinomycetes</taxon>
        <taxon>Kitasatosporales</taxon>
        <taxon>Streptomycetaceae</taxon>
        <taxon>Streptomyces</taxon>
    </lineage>
</organism>
<dbReference type="InterPro" id="IPR003439">
    <property type="entry name" value="ABC_transporter-like_ATP-bd"/>
</dbReference>
<reference evidence="11 12" key="1">
    <citation type="submission" date="2024-06" db="EMBL/GenBank/DDBJ databases">
        <title>The Natural Products Discovery Center: Release of the First 8490 Sequenced Strains for Exploring Actinobacteria Biosynthetic Diversity.</title>
        <authorList>
            <person name="Kalkreuter E."/>
            <person name="Kautsar S.A."/>
            <person name="Yang D."/>
            <person name="Bader C.D."/>
            <person name="Teijaro C.N."/>
            <person name="Fluegel L."/>
            <person name="Davis C.M."/>
            <person name="Simpson J.R."/>
            <person name="Lauterbach L."/>
            <person name="Steele A.D."/>
            <person name="Gui C."/>
            <person name="Meng S."/>
            <person name="Li G."/>
            <person name="Viehrig K."/>
            <person name="Ye F."/>
            <person name="Su P."/>
            <person name="Kiefer A.F."/>
            <person name="Nichols A."/>
            <person name="Cepeda A.J."/>
            <person name="Yan W."/>
            <person name="Fan B."/>
            <person name="Jiang Y."/>
            <person name="Adhikari A."/>
            <person name="Zheng C.-J."/>
            <person name="Schuster L."/>
            <person name="Cowan T.M."/>
            <person name="Smanski M.J."/>
            <person name="Chevrette M.G."/>
            <person name="De Carvalho L.P.S."/>
            <person name="Shen B."/>
        </authorList>
    </citation>
    <scope>NUCLEOTIDE SEQUENCE [LARGE SCALE GENOMIC DNA]</scope>
    <source>
        <strain evidence="11 12">NPDC038104</strain>
    </source>
</reference>
<dbReference type="InterPro" id="IPR003593">
    <property type="entry name" value="AAA+_ATPase"/>
</dbReference>
<dbReference type="InterPro" id="IPR027417">
    <property type="entry name" value="P-loop_NTPase"/>
</dbReference>
<sequence length="662" mass="71003">MGEPSSSEKLLFGGELTYEQGWNQHNGAWLRLGLRTMAAALPRHIGIAVRLARQADPRSLLVVGLCELGRGISQAVSLVAVSALLGELFAPGSNAERLRAALPALLLVALVTLLGAVLRSASMAATGILEPKVSRVATERYLGLVARVEMSAIEDDAFHKLMDSAQWGAESARRMVRLCTAVATSCISLVAAAGVLAVLHPALLPLLIVMALPSAWGSLTMARQQYVSRHRFIQHVRAAHLISQLLINQQAAGEVRVHEVGPFLLTHFRGMAETSEKEQTRLAWLGARTGLIADSARGVATVATYGVLGLLLWSGSMEFAVGATAVLAIRSGSAGINDLVLTVTDVQEESLFVADLEALCEEAERRAIPAGGKDLPEHCGEIRFDNVTFTYHGSDEPSLRDVSLVVPAGRTVALVGRNGSGKTTLTKLLSGLYLPDHGRVTWGGVDTAEADRAQIFSRVAMVAQDFHRWPFTARVNIGIGRSSALHDEAAVDAAAAYSGADEIIGSLPRGKDTLLVRGFRGGREISGGQWQKIGLARARFRDGQVLIVDEPTSALDPAAEQKVFDQIHRLAGHGQTTVLITHRLHSVRHADLIYVLEEGRVVEHGTFEQLMHPETGRGFFREAYDVQARQFHGASAMMPSPRSGEPGRDSGATAKPDDEVVP</sequence>
<evidence type="ECO:0000256" key="3">
    <source>
        <dbReference type="ARBA" id="ARBA00022741"/>
    </source>
</evidence>
<protein>
    <submittedName>
        <fullName evidence="11">ABC transporter ATP-binding protein</fullName>
    </submittedName>
</protein>
<dbReference type="InterPro" id="IPR039421">
    <property type="entry name" value="Type_1_exporter"/>
</dbReference>
<dbReference type="Pfam" id="PF00005">
    <property type="entry name" value="ABC_tran"/>
    <property type="match status" value="1"/>
</dbReference>
<evidence type="ECO:0000313" key="11">
    <source>
        <dbReference type="EMBL" id="MEU3557842.1"/>
    </source>
</evidence>
<dbReference type="InterPro" id="IPR011527">
    <property type="entry name" value="ABC1_TM_dom"/>
</dbReference>
<dbReference type="InterPro" id="IPR036640">
    <property type="entry name" value="ABC1_TM_sf"/>
</dbReference>
<evidence type="ECO:0000256" key="8">
    <source>
        <dbReference type="SAM" id="Phobius"/>
    </source>
</evidence>
<feature type="transmembrane region" description="Helical" evidence="8">
    <location>
        <begin position="98"/>
        <end position="118"/>
    </location>
</feature>
<proteinExistence type="predicted"/>
<dbReference type="SMART" id="SM00382">
    <property type="entry name" value="AAA"/>
    <property type="match status" value="1"/>
</dbReference>
<feature type="region of interest" description="Disordered" evidence="7">
    <location>
        <begin position="634"/>
        <end position="662"/>
    </location>
</feature>
<evidence type="ECO:0000259" key="9">
    <source>
        <dbReference type="PROSITE" id="PS50893"/>
    </source>
</evidence>
<keyword evidence="12" id="KW-1185">Reference proteome</keyword>
<evidence type="ECO:0000256" key="2">
    <source>
        <dbReference type="ARBA" id="ARBA00022692"/>
    </source>
</evidence>